<reference evidence="4 5" key="1">
    <citation type="submission" date="2024-04" db="EMBL/GenBank/DDBJ databases">
        <authorList>
            <person name="Fracassetti M."/>
        </authorList>
    </citation>
    <scope>NUCLEOTIDE SEQUENCE [LARGE SCALE GENOMIC DNA]</scope>
</reference>
<dbReference type="Gene3D" id="1.10.8.10">
    <property type="entry name" value="DNA helicase RuvA subunit, C-terminal domain"/>
    <property type="match status" value="1"/>
</dbReference>
<dbReference type="CDD" id="cd14358">
    <property type="entry name" value="UBA_NAC_euk"/>
    <property type="match status" value="1"/>
</dbReference>
<organism evidence="4 5">
    <name type="scientific">Linum trigynum</name>
    <dbReference type="NCBI Taxonomy" id="586398"/>
    <lineage>
        <taxon>Eukaryota</taxon>
        <taxon>Viridiplantae</taxon>
        <taxon>Streptophyta</taxon>
        <taxon>Embryophyta</taxon>
        <taxon>Tracheophyta</taxon>
        <taxon>Spermatophyta</taxon>
        <taxon>Magnoliopsida</taxon>
        <taxon>eudicotyledons</taxon>
        <taxon>Gunneridae</taxon>
        <taxon>Pentapetalae</taxon>
        <taxon>rosids</taxon>
        <taxon>fabids</taxon>
        <taxon>Malpighiales</taxon>
        <taxon>Linaceae</taxon>
        <taxon>Linum</taxon>
    </lineage>
</organism>
<proteinExistence type="predicted"/>
<accession>A0AAV2D3Q5</accession>
<feature type="region of interest" description="Disordered" evidence="2">
    <location>
        <begin position="98"/>
        <end position="123"/>
    </location>
</feature>
<dbReference type="EMBL" id="OZ034815">
    <property type="protein sequence ID" value="CAL1366561.1"/>
    <property type="molecule type" value="Genomic_DNA"/>
</dbReference>
<dbReference type="CDD" id="cd22054">
    <property type="entry name" value="NAC_NACA"/>
    <property type="match status" value="1"/>
</dbReference>
<dbReference type="InterPro" id="IPR044034">
    <property type="entry name" value="NAC-like_UBA"/>
</dbReference>
<comment type="function">
    <text evidence="1">May promote appropriate targeting of ribosome-nascent polypeptide complexes.</text>
</comment>
<evidence type="ECO:0000313" key="4">
    <source>
        <dbReference type="EMBL" id="CAL1366561.1"/>
    </source>
</evidence>
<keyword evidence="5" id="KW-1185">Reference proteome</keyword>
<dbReference type="FunFam" id="2.20.70.30:FF:000002">
    <property type="entry name" value="Nascent polypeptide-associated complex (NAC), alpha subunit"/>
    <property type="match status" value="1"/>
</dbReference>
<evidence type="ECO:0000256" key="1">
    <source>
        <dbReference type="ARBA" id="ARBA00004000"/>
    </source>
</evidence>
<evidence type="ECO:0000313" key="5">
    <source>
        <dbReference type="Proteomes" id="UP001497516"/>
    </source>
</evidence>
<dbReference type="Gene3D" id="2.20.70.30">
    <property type="entry name" value="Nascent polypeptide-associated complex domain"/>
    <property type="match status" value="1"/>
</dbReference>
<name>A0AAV2D3Q5_9ROSI</name>
<dbReference type="Pfam" id="PF01849">
    <property type="entry name" value="NAC"/>
    <property type="match status" value="1"/>
</dbReference>
<dbReference type="GO" id="GO:0005854">
    <property type="term" value="C:nascent polypeptide-associated complex"/>
    <property type="evidence" value="ECO:0007669"/>
    <property type="project" value="InterPro"/>
</dbReference>
<dbReference type="InterPro" id="IPR038187">
    <property type="entry name" value="NAC_A/B_dom_sf"/>
</dbReference>
<evidence type="ECO:0000259" key="3">
    <source>
        <dbReference type="PROSITE" id="PS51151"/>
    </source>
</evidence>
<dbReference type="SMART" id="SM01407">
    <property type="entry name" value="NAC"/>
    <property type="match status" value="1"/>
</dbReference>
<dbReference type="PANTHER" id="PTHR21713">
    <property type="entry name" value="NASCENT POLYPEPTIDE ASSOCIATED COMPLEX ALPHA SUBUNIT-RELATED"/>
    <property type="match status" value="1"/>
</dbReference>
<dbReference type="InterPro" id="IPR016641">
    <property type="entry name" value="EGD2/NACA0like"/>
</dbReference>
<dbReference type="PROSITE" id="PS51151">
    <property type="entry name" value="NAC_AB"/>
    <property type="match status" value="1"/>
</dbReference>
<protein>
    <recommendedName>
        <fullName evidence="3">NAC-A/B domain-containing protein</fullName>
    </recommendedName>
</protein>
<feature type="compositionally biased region" description="Acidic residues" evidence="2">
    <location>
        <begin position="98"/>
        <end position="121"/>
    </location>
</feature>
<dbReference type="Proteomes" id="UP001497516">
    <property type="component" value="Chromosome 2"/>
</dbReference>
<dbReference type="InterPro" id="IPR002715">
    <property type="entry name" value="Nas_poly-pep-assoc_cplx_dom"/>
</dbReference>
<dbReference type="Pfam" id="PF19026">
    <property type="entry name" value="UBA_HYPK"/>
    <property type="match status" value="1"/>
</dbReference>
<feature type="domain" description="NAC-A/B" evidence="3">
    <location>
        <begin position="19"/>
        <end position="84"/>
    </location>
</feature>
<gene>
    <name evidence="4" type="ORF">LTRI10_LOCUS10694</name>
</gene>
<dbReference type="PIRSF" id="PIRSF015901">
    <property type="entry name" value="NAC_alpha"/>
    <property type="match status" value="1"/>
</dbReference>
<evidence type="ECO:0000256" key="2">
    <source>
        <dbReference type="SAM" id="MobiDB-lite"/>
    </source>
</evidence>
<sequence>MNLWCLTYLAGANGSSEQSRSEKQSRKAMLKLGMEPVTGVCRVTFKTTTNILFFISKPDVFKSPSSDTYVIFGEAKIEDLSYQLQRLSYPAAVATAVDDGDDAEEDDDDEDEDDEEVDENGIDPRDIDLVMTQVGVSRAMACKALKTHSGDIFNAIMELTSPLRDCTIHYSASK</sequence>
<dbReference type="AlphaFoldDB" id="A0AAV2D3Q5"/>